<keyword evidence="1" id="KW-1185">Reference proteome</keyword>
<dbReference type="Proteomes" id="UP000887565">
    <property type="component" value="Unplaced"/>
</dbReference>
<dbReference type="AlphaFoldDB" id="A0A915HLK7"/>
<organism evidence="1 2">
    <name type="scientific">Romanomermis culicivorax</name>
    <name type="common">Nematode worm</name>
    <dbReference type="NCBI Taxonomy" id="13658"/>
    <lineage>
        <taxon>Eukaryota</taxon>
        <taxon>Metazoa</taxon>
        <taxon>Ecdysozoa</taxon>
        <taxon>Nematoda</taxon>
        <taxon>Enoplea</taxon>
        <taxon>Dorylaimia</taxon>
        <taxon>Mermithida</taxon>
        <taxon>Mermithoidea</taxon>
        <taxon>Mermithidae</taxon>
        <taxon>Romanomermis</taxon>
    </lineage>
</organism>
<reference evidence="2" key="1">
    <citation type="submission" date="2022-11" db="UniProtKB">
        <authorList>
            <consortium name="WormBaseParasite"/>
        </authorList>
    </citation>
    <scope>IDENTIFICATION</scope>
</reference>
<protein>
    <submittedName>
        <fullName evidence="2">Uncharacterized protein</fullName>
    </submittedName>
</protein>
<evidence type="ECO:0000313" key="1">
    <source>
        <dbReference type="Proteomes" id="UP000887565"/>
    </source>
</evidence>
<accession>A0A915HLK7</accession>
<proteinExistence type="predicted"/>
<dbReference type="WBParaSite" id="nRc.2.0.1.t02406-RA">
    <property type="protein sequence ID" value="nRc.2.0.1.t02406-RA"/>
    <property type="gene ID" value="nRc.2.0.1.g02406"/>
</dbReference>
<name>A0A915HLK7_ROMCU</name>
<evidence type="ECO:0000313" key="2">
    <source>
        <dbReference type="WBParaSite" id="nRc.2.0.1.t02406-RA"/>
    </source>
</evidence>
<sequence length="88" mass="10531">MLEFVCQKVQKFDNLQRETQKCFLDTNVATRGESCEIKKLSIFRDELWLPHFMDNLHNWDPEYGEKFGLKVVLLAKQYFEIGLILFDK</sequence>